<organism evidence="7 8">
    <name type="scientific">Calorimonas adulescens</name>
    <dbReference type="NCBI Taxonomy" id="2606906"/>
    <lineage>
        <taxon>Bacteria</taxon>
        <taxon>Bacillati</taxon>
        <taxon>Bacillota</taxon>
        <taxon>Clostridia</taxon>
        <taxon>Thermoanaerobacterales</taxon>
        <taxon>Thermoanaerobacteraceae</taxon>
        <taxon>Calorimonas</taxon>
    </lineage>
</organism>
<dbReference type="InterPro" id="IPR001789">
    <property type="entry name" value="Sig_transdc_resp-reg_receiver"/>
</dbReference>
<evidence type="ECO:0000256" key="2">
    <source>
        <dbReference type="ARBA" id="ARBA00024867"/>
    </source>
</evidence>
<dbReference type="Proteomes" id="UP000322976">
    <property type="component" value="Unassembled WGS sequence"/>
</dbReference>
<dbReference type="GO" id="GO:0003723">
    <property type="term" value="F:RNA binding"/>
    <property type="evidence" value="ECO:0007669"/>
    <property type="project" value="InterPro"/>
</dbReference>
<keyword evidence="4" id="KW-0175">Coiled coil</keyword>
<name>A0A5D8QFX9_9THEO</name>
<protein>
    <recommendedName>
        <fullName evidence="1">Stage 0 sporulation protein A homolog</fullName>
    </recommendedName>
</protein>
<sequence>MGQEKIVLAISDNNMKEQLKDILKSSGYLVYTASDGATALRLSKSIRPEAAILDEVLSGIHGVIVSDMLVGEGISPVITMITASTYKTTGIHSDDIVYLVKPVSPFTVLGTLNSILKYKRELKALKDKAEELDKRLELQKQLSRAKAYLMEYEHYTEQEAHRYIQKMAMNYSVTIEKVAIDIIEKYKKRPRK</sequence>
<dbReference type="EMBL" id="VTPS01000001">
    <property type="protein sequence ID" value="TZE83610.1"/>
    <property type="molecule type" value="Genomic_DNA"/>
</dbReference>
<dbReference type="SUPFAM" id="SSF52172">
    <property type="entry name" value="CheY-like"/>
    <property type="match status" value="1"/>
</dbReference>
<evidence type="ECO:0000256" key="1">
    <source>
        <dbReference type="ARBA" id="ARBA00018672"/>
    </source>
</evidence>
<dbReference type="InterPro" id="IPR011006">
    <property type="entry name" value="CheY-like_superfamily"/>
</dbReference>
<evidence type="ECO:0000259" key="5">
    <source>
        <dbReference type="PROSITE" id="PS50110"/>
    </source>
</evidence>
<evidence type="ECO:0000256" key="4">
    <source>
        <dbReference type="SAM" id="Coils"/>
    </source>
</evidence>
<feature type="domain" description="ANTAR" evidence="6">
    <location>
        <begin position="122"/>
        <end position="183"/>
    </location>
</feature>
<keyword evidence="8" id="KW-1185">Reference proteome</keyword>
<dbReference type="InterPro" id="IPR008327">
    <property type="entry name" value="Sig_transdc_resp-reg_antiterm"/>
</dbReference>
<dbReference type="PROSITE" id="PS50921">
    <property type="entry name" value="ANTAR"/>
    <property type="match status" value="1"/>
</dbReference>
<gene>
    <name evidence="7" type="ORF">FWJ32_01665</name>
</gene>
<dbReference type="AlphaFoldDB" id="A0A5D8QFX9"/>
<dbReference type="InterPro" id="IPR036388">
    <property type="entry name" value="WH-like_DNA-bd_sf"/>
</dbReference>
<evidence type="ECO:0000313" key="7">
    <source>
        <dbReference type="EMBL" id="TZE83610.1"/>
    </source>
</evidence>
<dbReference type="InterPro" id="IPR005561">
    <property type="entry name" value="ANTAR"/>
</dbReference>
<feature type="coiled-coil region" evidence="4">
    <location>
        <begin position="115"/>
        <end position="142"/>
    </location>
</feature>
<feature type="domain" description="Response regulatory" evidence="5">
    <location>
        <begin position="5"/>
        <end position="116"/>
    </location>
</feature>
<feature type="modified residue" description="4-aspartylphosphate" evidence="3">
    <location>
        <position position="54"/>
    </location>
</feature>
<dbReference type="SMART" id="SM01012">
    <property type="entry name" value="ANTAR"/>
    <property type="match status" value="1"/>
</dbReference>
<evidence type="ECO:0000256" key="3">
    <source>
        <dbReference type="PROSITE-ProRule" id="PRU00169"/>
    </source>
</evidence>
<keyword evidence="3" id="KW-0597">Phosphoprotein</keyword>
<dbReference type="Pfam" id="PF03861">
    <property type="entry name" value="ANTAR"/>
    <property type="match status" value="1"/>
</dbReference>
<dbReference type="Gene3D" id="3.40.50.2300">
    <property type="match status" value="1"/>
</dbReference>
<evidence type="ECO:0000313" key="8">
    <source>
        <dbReference type="Proteomes" id="UP000322976"/>
    </source>
</evidence>
<proteinExistence type="predicted"/>
<comment type="function">
    <text evidence="2">May play the central regulatory role in sporulation. It may be an element of the effector pathway responsible for the activation of sporulation genes in response to nutritional stress. Spo0A may act in concert with spo0H (a sigma factor) to control the expression of some genes that are critical to the sporulation process.</text>
</comment>
<evidence type="ECO:0000259" key="6">
    <source>
        <dbReference type="PROSITE" id="PS50921"/>
    </source>
</evidence>
<dbReference type="Gene3D" id="1.10.10.10">
    <property type="entry name" value="Winged helix-like DNA-binding domain superfamily/Winged helix DNA-binding domain"/>
    <property type="match status" value="1"/>
</dbReference>
<comment type="caution">
    <text evidence="7">The sequence shown here is derived from an EMBL/GenBank/DDBJ whole genome shotgun (WGS) entry which is preliminary data.</text>
</comment>
<dbReference type="Pfam" id="PF00072">
    <property type="entry name" value="Response_reg"/>
    <property type="match status" value="1"/>
</dbReference>
<dbReference type="PIRSF" id="PIRSF036382">
    <property type="entry name" value="RR_antiterm"/>
    <property type="match status" value="1"/>
</dbReference>
<dbReference type="RefSeq" id="WP_149544229.1">
    <property type="nucleotide sequence ID" value="NZ_VTPS01000001.1"/>
</dbReference>
<accession>A0A5D8QFX9</accession>
<dbReference type="PROSITE" id="PS50110">
    <property type="entry name" value="RESPONSE_REGULATORY"/>
    <property type="match status" value="1"/>
</dbReference>
<dbReference type="GO" id="GO:0000160">
    <property type="term" value="P:phosphorelay signal transduction system"/>
    <property type="evidence" value="ECO:0007669"/>
    <property type="project" value="InterPro"/>
</dbReference>
<reference evidence="7 8" key="1">
    <citation type="submission" date="2019-08" db="EMBL/GenBank/DDBJ databases">
        <title>Calorimonas adulescens gen. nov., sp. nov., an anaerobic thermophilic bacterium from Sakhalin hot spring.</title>
        <authorList>
            <person name="Khomyakova M.A."/>
            <person name="Merkel A.Y."/>
            <person name="Novikov A."/>
            <person name="Bonch-Osmolovskaya E.A."/>
            <person name="Slobodkin A.I."/>
        </authorList>
    </citation>
    <scope>NUCLEOTIDE SEQUENCE [LARGE SCALE GENOMIC DNA]</scope>
    <source>
        <strain evidence="7 8">A05MB</strain>
    </source>
</reference>